<gene>
    <name evidence="3" type="ORF">HA333_03715</name>
</gene>
<dbReference type="InterPro" id="IPR017932">
    <property type="entry name" value="GATase_2_dom"/>
</dbReference>
<evidence type="ECO:0000259" key="2">
    <source>
        <dbReference type="PROSITE" id="PS51278"/>
    </source>
</evidence>
<dbReference type="GO" id="GO:0016740">
    <property type="term" value="F:transferase activity"/>
    <property type="evidence" value="ECO:0007669"/>
    <property type="project" value="UniProtKB-KW"/>
</dbReference>
<sequence length="219" mass="24295">MCRLYISKGSIDLSNALKLAAKYDPYMPSDRKQHGDGWGFVAMSQREFFYYKSGLPAWEDPTVVPMREAVLAHARAASPGEPVGPAHSHPYMAHLDDGRIIFVAHNGSVDKKALAAELGIDPTGYTDSFVLTLFLAKNWGNPDKAVENAMRYVKTALNLAVLEFPSLRAYAYTYYRGPREYYAMYLIKEGGAVAVVSSTLLRHIEYSGEELKSGTLLAF</sequence>
<protein>
    <submittedName>
        <fullName evidence="3">Class II glutamine amidotransferase</fullName>
    </submittedName>
</protein>
<dbReference type="Proteomes" id="UP000651120">
    <property type="component" value="Unassembled WGS sequence"/>
</dbReference>
<proteinExistence type="predicted"/>
<keyword evidence="3" id="KW-0808">Transferase</keyword>
<accession>A0A832W448</accession>
<evidence type="ECO:0000313" key="3">
    <source>
        <dbReference type="EMBL" id="HII46569.1"/>
    </source>
</evidence>
<evidence type="ECO:0000256" key="1">
    <source>
        <dbReference type="ARBA" id="ARBA00022962"/>
    </source>
</evidence>
<dbReference type="PROSITE" id="PS51278">
    <property type="entry name" value="GATASE_TYPE_2"/>
    <property type="match status" value="1"/>
</dbReference>
<comment type="caution">
    <text evidence="3">The sequence shown here is derived from an EMBL/GenBank/DDBJ whole genome shotgun (WGS) entry which is preliminary data.</text>
</comment>
<dbReference type="PANTHER" id="PTHR42824">
    <property type="entry name" value="GLUTAMINE AMIDOTRANSFERASE"/>
    <property type="match status" value="1"/>
</dbReference>
<feature type="domain" description="Glutamine amidotransferase type-2" evidence="2">
    <location>
        <begin position="2"/>
        <end position="219"/>
    </location>
</feature>
<dbReference type="SUPFAM" id="SSF56235">
    <property type="entry name" value="N-terminal nucleophile aminohydrolases (Ntn hydrolases)"/>
    <property type="match status" value="1"/>
</dbReference>
<dbReference type="Pfam" id="PF13230">
    <property type="entry name" value="GATase_4"/>
    <property type="match status" value="1"/>
</dbReference>
<keyword evidence="1 3" id="KW-0315">Glutamine amidotransferase</keyword>
<dbReference type="AlphaFoldDB" id="A0A832W448"/>
<dbReference type="GeneID" id="1466068"/>
<dbReference type="Gene3D" id="3.60.20.10">
    <property type="entry name" value="Glutamine Phosphoribosylpyrophosphate, subunit 1, domain 1"/>
    <property type="match status" value="1"/>
</dbReference>
<name>A0A832W448_9CREN</name>
<dbReference type="InterPro" id="IPR026869">
    <property type="entry name" value="EgtC-like"/>
</dbReference>
<organism evidence="3 4">
    <name type="scientific">Pyrobaculum aerophilum</name>
    <dbReference type="NCBI Taxonomy" id="13773"/>
    <lineage>
        <taxon>Archaea</taxon>
        <taxon>Thermoproteota</taxon>
        <taxon>Thermoprotei</taxon>
        <taxon>Thermoproteales</taxon>
        <taxon>Thermoproteaceae</taxon>
        <taxon>Pyrobaculum</taxon>
    </lineage>
</organism>
<reference evidence="3" key="1">
    <citation type="journal article" date="2020" name="bioRxiv">
        <title>A rank-normalized archaeal taxonomy based on genome phylogeny resolves widespread incomplete and uneven classifications.</title>
        <authorList>
            <person name="Rinke C."/>
            <person name="Chuvochina M."/>
            <person name="Mussig A.J."/>
            <person name="Chaumeil P.-A."/>
            <person name="Waite D.W."/>
            <person name="Whitman W.B."/>
            <person name="Parks D.H."/>
            <person name="Hugenholtz P."/>
        </authorList>
    </citation>
    <scope>NUCLEOTIDE SEQUENCE</scope>
    <source>
        <strain evidence="3">UBA8839</strain>
    </source>
</reference>
<evidence type="ECO:0000313" key="4">
    <source>
        <dbReference type="Proteomes" id="UP000651120"/>
    </source>
</evidence>
<dbReference type="RefSeq" id="WP_011009405.1">
    <property type="nucleotide sequence ID" value="NZ_DUJP01000016.1"/>
</dbReference>
<dbReference type="OMA" id="HGDGWGY"/>
<dbReference type="PANTHER" id="PTHR42824:SF1">
    <property type="entry name" value="GLUTAMINE AMIDOTRANSFERASE YAFJ-RELATED"/>
    <property type="match status" value="1"/>
</dbReference>
<dbReference type="InterPro" id="IPR029055">
    <property type="entry name" value="Ntn_hydrolases_N"/>
</dbReference>
<dbReference type="EMBL" id="DUJP01000016">
    <property type="protein sequence ID" value="HII46569.1"/>
    <property type="molecule type" value="Genomic_DNA"/>
</dbReference>